<reference evidence="2 3" key="1">
    <citation type="submission" date="2023-10" db="EMBL/GenBank/DDBJ databases">
        <title>Genomes of two closely related lineages of the louse Polyplax serrata with different host specificities.</title>
        <authorList>
            <person name="Martinu J."/>
            <person name="Tarabai H."/>
            <person name="Stefka J."/>
            <person name="Hypsa V."/>
        </authorList>
    </citation>
    <scope>NUCLEOTIDE SEQUENCE [LARGE SCALE GENOMIC DNA]</scope>
    <source>
        <strain evidence="2">HR10_N</strain>
    </source>
</reference>
<evidence type="ECO:0000256" key="1">
    <source>
        <dbReference type="SAM" id="MobiDB-lite"/>
    </source>
</evidence>
<feature type="compositionally biased region" description="Polar residues" evidence="1">
    <location>
        <begin position="57"/>
        <end position="84"/>
    </location>
</feature>
<name>A0AAN8S1K0_POLSC</name>
<organism evidence="2 3">
    <name type="scientific">Polyplax serrata</name>
    <name type="common">Common mouse louse</name>
    <dbReference type="NCBI Taxonomy" id="468196"/>
    <lineage>
        <taxon>Eukaryota</taxon>
        <taxon>Metazoa</taxon>
        <taxon>Ecdysozoa</taxon>
        <taxon>Arthropoda</taxon>
        <taxon>Hexapoda</taxon>
        <taxon>Insecta</taxon>
        <taxon>Pterygota</taxon>
        <taxon>Neoptera</taxon>
        <taxon>Paraneoptera</taxon>
        <taxon>Psocodea</taxon>
        <taxon>Troctomorpha</taxon>
        <taxon>Phthiraptera</taxon>
        <taxon>Anoplura</taxon>
        <taxon>Polyplacidae</taxon>
        <taxon>Polyplax</taxon>
    </lineage>
</organism>
<comment type="caution">
    <text evidence="2">The sequence shown here is derived from an EMBL/GenBank/DDBJ whole genome shotgun (WGS) entry which is preliminary data.</text>
</comment>
<feature type="region of interest" description="Disordered" evidence="1">
    <location>
        <begin position="34"/>
        <end position="119"/>
    </location>
</feature>
<gene>
    <name evidence="2" type="ORF">RUM43_008774</name>
</gene>
<evidence type="ECO:0000313" key="2">
    <source>
        <dbReference type="EMBL" id="KAK6622923.1"/>
    </source>
</evidence>
<accession>A0AAN8S1K0</accession>
<proteinExistence type="predicted"/>
<protein>
    <submittedName>
        <fullName evidence="2">Uncharacterized protein</fullName>
    </submittedName>
</protein>
<feature type="compositionally biased region" description="Basic residues" evidence="1">
    <location>
        <begin position="108"/>
        <end position="119"/>
    </location>
</feature>
<dbReference type="AlphaFoldDB" id="A0AAN8S1K0"/>
<dbReference type="EMBL" id="JAWJWE010000038">
    <property type="protein sequence ID" value="KAK6622923.1"/>
    <property type="molecule type" value="Genomic_DNA"/>
</dbReference>
<feature type="compositionally biased region" description="Basic and acidic residues" evidence="1">
    <location>
        <begin position="35"/>
        <end position="56"/>
    </location>
</feature>
<feature type="compositionally biased region" description="Acidic residues" evidence="1">
    <location>
        <begin position="88"/>
        <end position="103"/>
    </location>
</feature>
<sequence>MSLPGCRQHLTTDTKTFTAPFFSTKVAKVPGVFSFEKKTRKERIKQTDRQTDEKANKQQTEQSQNDQSNGLEAATPTTSITLGPTSDIIEDLELQNGGEEPDDTNYKKSLRKSTTSKKI</sequence>
<dbReference type="Proteomes" id="UP001372834">
    <property type="component" value="Unassembled WGS sequence"/>
</dbReference>
<evidence type="ECO:0000313" key="3">
    <source>
        <dbReference type="Proteomes" id="UP001372834"/>
    </source>
</evidence>